<dbReference type="PRINTS" id="PR01438">
    <property type="entry name" value="UNVRSLSTRESS"/>
</dbReference>
<dbReference type="Pfam" id="PF00582">
    <property type="entry name" value="Usp"/>
    <property type="match status" value="1"/>
</dbReference>
<feature type="domain" description="UspA" evidence="2">
    <location>
        <begin position="156"/>
        <end position="277"/>
    </location>
</feature>
<keyword evidence="4" id="KW-1185">Reference proteome</keyword>
<name>A0ABW5U273_9RHOB</name>
<proteinExistence type="inferred from homology"/>
<dbReference type="InterPro" id="IPR006015">
    <property type="entry name" value="Universal_stress_UspA"/>
</dbReference>
<evidence type="ECO:0000313" key="3">
    <source>
        <dbReference type="EMBL" id="MFD2739982.1"/>
    </source>
</evidence>
<organism evidence="3 4">
    <name type="scientific">Sulfitobacter aestuarii</name>
    <dbReference type="NCBI Taxonomy" id="2161676"/>
    <lineage>
        <taxon>Bacteria</taxon>
        <taxon>Pseudomonadati</taxon>
        <taxon>Pseudomonadota</taxon>
        <taxon>Alphaproteobacteria</taxon>
        <taxon>Rhodobacterales</taxon>
        <taxon>Roseobacteraceae</taxon>
        <taxon>Sulfitobacter</taxon>
    </lineage>
</organism>
<dbReference type="SUPFAM" id="SSF52402">
    <property type="entry name" value="Adenine nucleotide alpha hydrolases-like"/>
    <property type="match status" value="1"/>
</dbReference>
<dbReference type="RefSeq" id="WP_386374106.1">
    <property type="nucleotide sequence ID" value="NZ_JBHUMP010000007.1"/>
</dbReference>
<comment type="similarity">
    <text evidence="1">Belongs to the universal stress protein A family.</text>
</comment>
<dbReference type="InterPro" id="IPR006016">
    <property type="entry name" value="UspA"/>
</dbReference>
<sequence length="278" mass="30088">MSIKTITTILADTAHLEAQLDAAVHCARACDAHLQVIALGLGFDSPGVVGSALEAMPLAVGLEEAEHLALERGAAARRRLEREDIRWDVEQRYCLSGGLAGMVAGSVRFSDLVVQLRGPEQIDNYARRIIEAVLLETPSPLLILPMQAALPRFDGRVMLAWDHRQTALRATRLTLPLLARADIVQIALVDPSREAPDRSDPGGDLARFLSRHGVRAEISVLTRSGGSIAQTLSTRARETGCEMIVMGAYGHARLRQALFGGTTRAMLEEAELPVLLAH</sequence>
<dbReference type="EMBL" id="JBHUMP010000007">
    <property type="protein sequence ID" value="MFD2739982.1"/>
    <property type="molecule type" value="Genomic_DNA"/>
</dbReference>
<accession>A0ABW5U273</accession>
<dbReference type="Gene3D" id="3.40.50.12370">
    <property type="match status" value="1"/>
</dbReference>
<dbReference type="PANTHER" id="PTHR46268:SF15">
    <property type="entry name" value="UNIVERSAL STRESS PROTEIN HP_0031"/>
    <property type="match status" value="1"/>
</dbReference>
<reference evidence="4" key="1">
    <citation type="journal article" date="2019" name="Int. J. Syst. Evol. Microbiol.">
        <title>The Global Catalogue of Microorganisms (GCM) 10K type strain sequencing project: providing services to taxonomists for standard genome sequencing and annotation.</title>
        <authorList>
            <consortium name="The Broad Institute Genomics Platform"/>
            <consortium name="The Broad Institute Genome Sequencing Center for Infectious Disease"/>
            <person name="Wu L."/>
            <person name="Ma J."/>
        </authorList>
    </citation>
    <scope>NUCLEOTIDE SEQUENCE [LARGE SCALE GENOMIC DNA]</scope>
    <source>
        <strain evidence="4">TISTR 2562</strain>
    </source>
</reference>
<evidence type="ECO:0000313" key="4">
    <source>
        <dbReference type="Proteomes" id="UP001597474"/>
    </source>
</evidence>
<dbReference type="Proteomes" id="UP001597474">
    <property type="component" value="Unassembled WGS sequence"/>
</dbReference>
<dbReference type="CDD" id="cd00293">
    <property type="entry name" value="USP-like"/>
    <property type="match status" value="1"/>
</dbReference>
<evidence type="ECO:0000256" key="1">
    <source>
        <dbReference type="ARBA" id="ARBA00008791"/>
    </source>
</evidence>
<dbReference type="PANTHER" id="PTHR46268">
    <property type="entry name" value="STRESS RESPONSE PROTEIN NHAX"/>
    <property type="match status" value="1"/>
</dbReference>
<comment type="caution">
    <text evidence="3">The sequence shown here is derived from an EMBL/GenBank/DDBJ whole genome shotgun (WGS) entry which is preliminary data.</text>
</comment>
<evidence type="ECO:0000259" key="2">
    <source>
        <dbReference type="Pfam" id="PF00582"/>
    </source>
</evidence>
<gene>
    <name evidence="3" type="ORF">ACFSUD_10410</name>
</gene>
<protein>
    <submittedName>
        <fullName evidence="3">Universal stress protein</fullName>
    </submittedName>
</protein>